<protein>
    <recommendedName>
        <fullName evidence="7">Glucose-methanol-choline oxidoreductase N-terminal domain-containing protein</fullName>
    </recommendedName>
</protein>
<keyword evidence="2" id="KW-0285">Flavoprotein</keyword>
<evidence type="ECO:0000313" key="5">
    <source>
        <dbReference type="EMBL" id="OXU19031.1"/>
    </source>
</evidence>
<feature type="binding site" evidence="2">
    <location>
        <position position="139"/>
    </location>
    <ligand>
        <name>FAD</name>
        <dbReference type="ChEBI" id="CHEBI:57692"/>
    </ligand>
</feature>
<dbReference type="InterPro" id="IPR007867">
    <property type="entry name" value="GMC_OxRtase_C"/>
</dbReference>
<evidence type="ECO:0008006" key="7">
    <source>
        <dbReference type="Google" id="ProtNLM"/>
    </source>
</evidence>
<dbReference type="Pfam" id="PF00732">
    <property type="entry name" value="GMC_oxred_N"/>
    <property type="match status" value="1"/>
</dbReference>
<accession>A0A232EL32</accession>
<dbReference type="PANTHER" id="PTHR11552:SF154">
    <property type="entry name" value="FI04917P"/>
    <property type="match status" value="1"/>
</dbReference>
<dbReference type="PIRSF" id="PIRSF000137">
    <property type="entry name" value="Alcohol_oxidase"/>
    <property type="match status" value="1"/>
</dbReference>
<dbReference type="SUPFAM" id="SSF54373">
    <property type="entry name" value="FAD-linked reductases, C-terminal domain"/>
    <property type="match status" value="1"/>
</dbReference>
<feature type="domain" description="Glucose-methanol-choline oxidoreductase C-terminal" evidence="4">
    <location>
        <begin position="459"/>
        <end position="600"/>
    </location>
</feature>
<name>A0A232EL32_9HYME</name>
<reference evidence="5 6" key="1">
    <citation type="journal article" date="2017" name="Curr. Biol.">
        <title>The Evolution of Venom by Co-option of Single-Copy Genes.</title>
        <authorList>
            <person name="Martinson E.O."/>
            <person name="Mrinalini"/>
            <person name="Kelkar Y.D."/>
            <person name="Chang C.H."/>
            <person name="Werren J.H."/>
        </authorList>
    </citation>
    <scope>NUCLEOTIDE SEQUENCE [LARGE SCALE GENOMIC DNA]</scope>
    <source>
        <strain evidence="5 6">Alberta</strain>
        <tissue evidence="5">Whole body</tissue>
    </source>
</reference>
<dbReference type="Gene3D" id="3.30.560.10">
    <property type="entry name" value="Glucose Oxidase, domain 3"/>
    <property type="match status" value="1"/>
</dbReference>
<feature type="binding site" evidence="2">
    <location>
        <position position="135"/>
    </location>
    <ligand>
        <name>FAD</name>
        <dbReference type="ChEBI" id="CHEBI:57692"/>
    </ligand>
</feature>
<dbReference type="Proteomes" id="UP000215335">
    <property type="component" value="Unassembled WGS sequence"/>
</dbReference>
<dbReference type="GO" id="GO:0050660">
    <property type="term" value="F:flavin adenine dinucleotide binding"/>
    <property type="evidence" value="ECO:0007669"/>
    <property type="project" value="InterPro"/>
</dbReference>
<keyword evidence="6" id="KW-1185">Reference proteome</keyword>
<dbReference type="AlphaFoldDB" id="A0A232EL32"/>
<organism evidence="5 6">
    <name type="scientific">Trichomalopsis sarcophagae</name>
    <dbReference type="NCBI Taxonomy" id="543379"/>
    <lineage>
        <taxon>Eukaryota</taxon>
        <taxon>Metazoa</taxon>
        <taxon>Ecdysozoa</taxon>
        <taxon>Arthropoda</taxon>
        <taxon>Hexapoda</taxon>
        <taxon>Insecta</taxon>
        <taxon>Pterygota</taxon>
        <taxon>Neoptera</taxon>
        <taxon>Endopterygota</taxon>
        <taxon>Hymenoptera</taxon>
        <taxon>Apocrita</taxon>
        <taxon>Proctotrupomorpha</taxon>
        <taxon>Chalcidoidea</taxon>
        <taxon>Pteromalidae</taxon>
        <taxon>Pteromalinae</taxon>
        <taxon>Trichomalopsis</taxon>
    </lineage>
</organism>
<keyword evidence="2" id="KW-0274">FAD</keyword>
<dbReference type="OrthoDB" id="269227at2759"/>
<gene>
    <name evidence="5" type="ORF">TSAR_002654</name>
</gene>
<dbReference type="InterPro" id="IPR036188">
    <property type="entry name" value="FAD/NAD-bd_sf"/>
</dbReference>
<evidence type="ECO:0000259" key="4">
    <source>
        <dbReference type="Pfam" id="PF05199"/>
    </source>
</evidence>
<dbReference type="SUPFAM" id="SSF51905">
    <property type="entry name" value="FAD/NAD(P)-binding domain"/>
    <property type="match status" value="1"/>
</dbReference>
<evidence type="ECO:0000256" key="2">
    <source>
        <dbReference type="PIRSR" id="PIRSR000137-2"/>
    </source>
</evidence>
<dbReference type="PANTHER" id="PTHR11552">
    <property type="entry name" value="GLUCOSE-METHANOL-CHOLINE GMC OXIDOREDUCTASE"/>
    <property type="match status" value="1"/>
</dbReference>
<dbReference type="Pfam" id="PF05199">
    <property type="entry name" value="GMC_oxred_C"/>
    <property type="match status" value="1"/>
</dbReference>
<dbReference type="STRING" id="543379.A0A232EL32"/>
<dbReference type="Gene3D" id="3.50.50.60">
    <property type="entry name" value="FAD/NAD(P)-binding domain"/>
    <property type="match status" value="1"/>
</dbReference>
<comment type="similarity">
    <text evidence="1">Belongs to the GMC oxidoreductase family.</text>
</comment>
<comment type="cofactor">
    <cofactor evidence="2">
        <name>FAD</name>
        <dbReference type="ChEBI" id="CHEBI:57692"/>
    </cofactor>
</comment>
<sequence length="616" mass="67799">MTWTPANVTANCSSDPSSCQPSVLAFMAFLVQRFGHSNDEYFADVKKFEPYEEYDFIVVGAGSAGCVLANRLSEIPDWRVLLLEAGEEEPMVADVPAFNKFLSGSSADWGYTTQPQSNACLGSEDKKCAYASGKVMGGTSTTNAMYYSRGNKLDYDNWAKLGNLGWSFDEVLRYFVKSEDNRDADIVSNDPKRHGTGGYLTVQRFPFVDRNLQTLIDAWKELGYKQIDYNSEEHVGFNRAQFTSLHGSRQSTNGAFLRPIRGRRPNLVVKASSPATKIIIDSNTQKAIGVEYSSFDNKQKISKVFARKEVIISAGVLNSPKLLMLSGIGNEKSLAKLGIEAIKDLPVGDNFQDHVNINPFTVIFQNTSTIVSISEVQNDATYWLSTHEGPLSTLGSPSEMTGYVQTSREKNPGVPDILVVTQSSIMTDVENVPANFSAAPYPRSYYNAMDIKLKLLNIQSRGSVELNQSDPVWGAPLIQPNFLSSEADLETIVEGALIAKKFLTTRAFKRANITHYKKPKPACKNFDLKSEAYLKCVAVNYTEAGLHGIGTCKMGPANDPTSVVDPRLRVHGINNLRVVDASVMPALPRGNTNAPTIMIAEKASDMIKEDWSAEFS</sequence>
<evidence type="ECO:0000313" key="6">
    <source>
        <dbReference type="Proteomes" id="UP000215335"/>
    </source>
</evidence>
<evidence type="ECO:0000256" key="1">
    <source>
        <dbReference type="ARBA" id="ARBA00010790"/>
    </source>
</evidence>
<feature type="domain" description="Glucose-methanol-choline oxidoreductase N-terminal" evidence="3">
    <location>
        <begin position="54"/>
        <end position="355"/>
    </location>
</feature>
<dbReference type="GO" id="GO:0016614">
    <property type="term" value="F:oxidoreductase activity, acting on CH-OH group of donors"/>
    <property type="evidence" value="ECO:0007669"/>
    <property type="project" value="InterPro"/>
</dbReference>
<dbReference type="InterPro" id="IPR012132">
    <property type="entry name" value="GMC_OxRdtase"/>
</dbReference>
<dbReference type="InterPro" id="IPR000172">
    <property type="entry name" value="GMC_OxRdtase_N"/>
</dbReference>
<proteinExistence type="inferred from homology"/>
<evidence type="ECO:0000259" key="3">
    <source>
        <dbReference type="Pfam" id="PF00732"/>
    </source>
</evidence>
<comment type="caution">
    <text evidence="5">The sequence shown here is derived from an EMBL/GenBank/DDBJ whole genome shotgun (WGS) entry which is preliminary data.</text>
</comment>
<dbReference type="EMBL" id="NNAY01003669">
    <property type="protein sequence ID" value="OXU19031.1"/>
    <property type="molecule type" value="Genomic_DNA"/>
</dbReference>